<evidence type="ECO:0000256" key="6">
    <source>
        <dbReference type="ARBA" id="ARBA00023016"/>
    </source>
</evidence>
<dbReference type="PANTHER" id="PTHR16301">
    <property type="entry name" value="IMPACT-RELATED"/>
    <property type="match status" value="1"/>
</dbReference>
<dbReference type="SMART" id="SM00591">
    <property type="entry name" value="RWD"/>
    <property type="match status" value="1"/>
</dbReference>
<evidence type="ECO:0000256" key="2">
    <source>
        <dbReference type="ARBA" id="ARBA00007665"/>
    </source>
</evidence>
<comment type="similarity">
    <text evidence="2">Belongs to the IMPACT family.</text>
</comment>
<dbReference type="InterPro" id="IPR020568">
    <property type="entry name" value="Ribosomal_Su5_D2-typ_SF"/>
</dbReference>
<sequence>MSIKEVTENRQQQQEEIFALQAIFGESCETLSEDRVQVYIPDKDDPHRLILRVHLPETYPSAAAPVLELYGGCTSEHECQVAAQHLEGMFEPGEVVLYTWASTLLEQPHLWEAPLVDEAPLKVVRETDWRQEAALARQAAEYAEAERQVQEISDVIRSAEPFTERKSTFQAHLAPVTSVEDVEAVMSALLTNNKLQRATHNIMAYRIHLPDNDTHLQDYDDDGESAAGSRLLKLLTIVGAENVVVVVSRWFGGVLLGPARFTHINNAARAILDEHGYIKKVDGKGTGRSKRAT</sequence>
<evidence type="ECO:0000256" key="5">
    <source>
        <dbReference type="ARBA" id="ARBA00022845"/>
    </source>
</evidence>
<keyword evidence="3" id="KW-0963">Cytoplasm</keyword>
<keyword evidence="4" id="KW-0678">Repressor</keyword>
<dbReference type="Pfam" id="PF01205">
    <property type="entry name" value="Impact_N"/>
    <property type="match status" value="1"/>
</dbReference>
<evidence type="ECO:0000313" key="9">
    <source>
        <dbReference type="Proteomes" id="UP001491310"/>
    </source>
</evidence>
<dbReference type="SUPFAM" id="SSF54495">
    <property type="entry name" value="UBC-like"/>
    <property type="match status" value="1"/>
</dbReference>
<reference evidence="8 9" key="1">
    <citation type="journal article" date="2024" name="Nat. Commun.">
        <title>Phylogenomics reveals the evolutionary origins of lichenization in chlorophyte algae.</title>
        <authorList>
            <person name="Puginier C."/>
            <person name="Libourel C."/>
            <person name="Otte J."/>
            <person name="Skaloud P."/>
            <person name="Haon M."/>
            <person name="Grisel S."/>
            <person name="Petersen M."/>
            <person name="Berrin J.G."/>
            <person name="Delaux P.M."/>
            <person name="Dal Grande F."/>
            <person name="Keller J."/>
        </authorList>
    </citation>
    <scope>NUCLEOTIDE SEQUENCE [LARGE SCALE GENOMIC DNA]</scope>
    <source>
        <strain evidence="8 9">SAG 216-7</strain>
    </source>
</reference>
<dbReference type="Proteomes" id="UP001491310">
    <property type="component" value="Unassembled WGS sequence"/>
</dbReference>
<protein>
    <recommendedName>
        <fullName evidence="7">RWD domain-containing protein</fullName>
    </recommendedName>
</protein>
<dbReference type="InterPro" id="IPR016135">
    <property type="entry name" value="UBQ-conjugating_enzyme/RWD"/>
</dbReference>
<comment type="subcellular location">
    <subcellularLocation>
        <location evidence="1">Cytoplasm</location>
    </subcellularLocation>
</comment>
<dbReference type="CDD" id="cd23821">
    <property type="entry name" value="RWD_IMPACT"/>
    <property type="match status" value="1"/>
</dbReference>
<keyword evidence="9" id="KW-1185">Reference proteome</keyword>
<evidence type="ECO:0000313" key="8">
    <source>
        <dbReference type="EMBL" id="KAK9901299.1"/>
    </source>
</evidence>
<proteinExistence type="inferred from homology"/>
<evidence type="ECO:0000259" key="7">
    <source>
        <dbReference type="PROSITE" id="PS50908"/>
    </source>
</evidence>
<evidence type="ECO:0000256" key="1">
    <source>
        <dbReference type="ARBA" id="ARBA00004496"/>
    </source>
</evidence>
<dbReference type="SUPFAM" id="SSF54211">
    <property type="entry name" value="Ribosomal protein S5 domain 2-like"/>
    <property type="match status" value="1"/>
</dbReference>
<keyword evidence="6" id="KW-0346">Stress response</keyword>
<dbReference type="InterPro" id="IPR001498">
    <property type="entry name" value="Impact_N"/>
</dbReference>
<feature type="domain" description="RWD" evidence="7">
    <location>
        <begin position="15"/>
        <end position="111"/>
    </location>
</feature>
<dbReference type="PROSITE" id="PS50908">
    <property type="entry name" value="RWD"/>
    <property type="match status" value="1"/>
</dbReference>
<comment type="caution">
    <text evidence="8">The sequence shown here is derived from an EMBL/GenBank/DDBJ whole genome shotgun (WGS) entry which is preliminary data.</text>
</comment>
<dbReference type="Pfam" id="PF05773">
    <property type="entry name" value="RWD"/>
    <property type="match status" value="1"/>
</dbReference>
<dbReference type="Gene3D" id="3.10.110.10">
    <property type="entry name" value="Ubiquitin Conjugating Enzyme"/>
    <property type="match status" value="1"/>
</dbReference>
<dbReference type="Gene3D" id="3.30.230.30">
    <property type="entry name" value="Impact, N-terminal domain"/>
    <property type="match status" value="1"/>
</dbReference>
<name>A0ABR2YB58_9CHLO</name>
<dbReference type="EMBL" id="JALJOT010000018">
    <property type="protein sequence ID" value="KAK9901299.1"/>
    <property type="molecule type" value="Genomic_DNA"/>
</dbReference>
<dbReference type="InterPro" id="IPR023582">
    <property type="entry name" value="Impact"/>
</dbReference>
<keyword evidence="5" id="KW-0810">Translation regulation</keyword>
<dbReference type="InterPro" id="IPR006575">
    <property type="entry name" value="RWD_dom"/>
</dbReference>
<dbReference type="PANTHER" id="PTHR16301:SF25">
    <property type="entry name" value="PROTEIN IMPACT"/>
    <property type="match status" value="1"/>
</dbReference>
<evidence type="ECO:0000256" key="4">
    <source>
        <dbReference type="ARBA" id="ARBA00022491"/>
    </source>
</evidence>
<evidence type="ECO:0000256" key="3">
    <source>
        <dbReference type="ARBA" id="ARBA00022490"/>
    </source>
</evidence>
<dbReference type="InterPro" id="IPR036956">
    <property type="entry name" value="Impact_N_sf"/>
</dbReference>
<organism evidence="8 9">
    <name type="scientific">Coccomyxa subellipsoidea</name>
    <dbReference type="NCBI Taxonomy" id="248742"/>
    <lineage>
        <taxon>Eukaryota</taxon>
        <taxon>Viridiplantae</taxon>
        <taxon>Chlorophyta</taxon>
        <taxon>core chlorophytes</taxon>
        <taxon>Trebouxiophyceae</taxon>
        <taxon>Trebouxiophyceae incertae sedis</taxon>
        <taxon>Coccomyxaceae</taxon>
        <taxon>Coccomyxa</taxon>
    </lineage>
</organism>
<accession>A0ABR2YB58</accession>
<gene>
    <name evidence="8" type="ORF">WJX75_004648</name>
</gene>